<evidence type="ECO:0000313" key="1">
    <source>
        <dbReference type="EMBL" id="TNV81060.1"/>
    </source>
</evidence>
<accession>A0A8J8NVB2</accession>
<reference evidence="1" key="1">
    <citation type="submission" date="2019-06" db="EMBL/GenBank/DDBJ databases">
        <authorList>
            <person name="Zheng W."/>
        </authorList>
    </citation>
    <scope>NUCLEOTIDE SEQUENCE</scope>
    <source>
        <strain evidence="1">QDHG01</strain>
    </source>
</reference>
<dbReference type="AlphaFoldDB" id="A0A8J8NVB2"/>
<dbReference type="Proteomes" id="UP000785679">
    <property type="component" value="Unassembled WGS sequence"/>
</dbReference>
<proteinExistence type="predicted"/>
<dbReference type="EMBL" id="RRYP01006625">
    <property type="protein sequence ID" value="TNV81060.1"/>
    <property type="molecule type" value="Genomic_DNA"/>
</dbReference>
<gene>
    <name evidence="1" type="ORF">FGO68_gene16037</name>
</gene>
<protein>
    <submittedName>
        <fullName evidence="1">Uncharacterized protein</fullName>
    </submittedName>
</protein>
<sequence length="185" mass="21572">MNRLNLQLKLLATFVSKSQLKQQHMKKQEPQGIEALANLIIDDTDLSIKQSEQFLESATSIIKRCDYVSNIFKLQSKKSSLHKRFNQLQDASNKSLKDISHAKTRGQLLRSKKLLLMSIRQFQMRQGIRSILTENIQMLSQLTRDVLDVNLHKYRHRINKACQFLTLARQFSSHCNFKEVGTHDY</sequence>
<keyword evidence="2" id="KW-1185">Reference proteome</keyword>
<evidence type="ECO:0000313" key="2">
    <source>
        <dbReference type="Proteomes" id="UP000785679"/>
    </source>
</evidence>
<name>A0A8J8NVB2_HALGN</name>
<organism evidence="1 2">
    <name type="scientific">Halteria grandinella</name>
    <dbReference type="NCBI Taxonomy" id="5974"/>
    <lineage>
        <taxon>Eukaryota</taxon>
        <taxon>Sar</taxon>
        <taxon>Alveolata</taxon>
        <taxon>Ciliophora</taxon>
        <taxon>Intramacronucleata</taxon>
        <taxon>Spirotrichea</taxon>
        <taxon>Stichotrichia</taxon>
        <taxon>Sporadotrichida</taxon>
        <taxon>Halteriidae</taxon>
        <taxon>Halteria</taxon>
    </lineage>
</organism>
<comment type="caution">
    <text evidence="1">The sequence shown here is derived from an EMBL/GenBank/DDBJ whole genome shotgun (WGS) entry which is preliminary data.</text>
</comment>